<dbReference type="HOGENOM" id="CLU_1144960_0_0_1"/>
<organism evidence="1 2">
    <name type="scientific">Serendipita indica (strain DSM 11827)</name>
    <name type="common">Root endophyte fungus</name>
    <name type="synonym">Piriformospora indica</name>
    <dbReference type="NCBI Taxonomy" id="1109443"/>
    <lineage>
        <taxon>Eukaryota</taxon>
        <taxon>Fungi</taxon>
        <taxon>Dikarya</taxon>
        <taxon>Basidiomycota</taxon>
        <taxon>Agaricomycotina</taxon>
        <taxon>Agaricomycetes</taxon>
        <taxon>Sebacinales</taxon>
        <taxon>Serendipitaceae</taxon>
        <taxon>Serendipita</taxon>
    </lineage>
</organism>
<proteinExistence type="predicted"/>
<accession>G4TZB3</accession>
<evidence type="ECO:0000313" key="1">
    <source>
        <dbReference type="EMBL" id="CCA76656.1"/>
    </source>
</evidence>
<gene>
    <name evidence="1" type="ORF">PIIN_10646</name>
</gene>
<keyword evidence="2" id="KW-1185">Reference proteome</keyword>
<dbReference type="Proteomes" id="UP000007148">
    <property type="component" value="Unassembled WGS sequence"/>
</dbReference>
<dbReference type="OrthoDB" id="3326914at2759"/>
<dbReference type="AlphaFoldDB" id="G4TZB3"/>
<dbReference type="EMBL" id="CAFZ01000895">
    <property type="protein sequence ID" value="CCA76656.1"/>
    <property type="molecule type" value="Genomic_DNA"/>
</dbReference>
<protein>
    <submittedName>
        <fullName evidence="1">Uncharacterized protein</fullName>
    </submittedName>
</protein>
<evidence type="ECO:0000313" key="2">
    <source>
        <dbReference type="Proteomes" id="UP000007148"/>
    </source>
</evidence>
<comment type="caution">
    <text evidence="1">The sequence shown here is derived from an EMBL/GenBank/DDBJ whole genome shotgun (WGS) entry which is preliminary data.</text>
</comment>
<dbReference type="InParanoid" id="G4TZB3"/>
<sequence>MPGLSELVLVANFSKLAGRPTSDLDANQSSRNPDLWPQRAGSRLLAHREYPLVEELDWRKDVGMLIGTMVCTDEFPLKYGARNEWPSLLQVGNFLPPDYSCRAVGSAMGWSDDLTPVLFAAHDEGENPQNALETLAATFHQTMILFILYFLDTRSTWDEEMPGWMVLYGITYSSKMQGFTIHAYHPIFESPEDPNAPHSSGSWGAVSLEIVKGFRGVWGQDPWCREPLLATLTHIKGHCMDVLSRLRAWPGYSKVWTQFHM</sequence>
<reference evidence="1 2" key="1">
    <citation type="journal article" date="2011" name="PLoS Pathog.">
        <title>Endophytic Life Strategies Decoded by Genome and Transcriptome Analyses of the Mutualistic Root Symbiont Piriformospora indica.</title>
        <authorList>
            <person name="Zuccaro A."/>
            <person name="Lahrmann U."/>
            <person name="Guldener U."/>
            <person name="Langen G."/>
            <person name="Pfiffi S."/>
            <person name="Biedenkopf D."/>
            <person name="Wong P."/>
            <person name="Samans B."/>
            <person name="Grimm C."/>
            <person name="Basiewicz M."/>
            <person name="Murat C."/>
            <person name="Martin F."/>
            <person name="Kogel K.H."/>
        </authorList>
    </citation>
    <scope>NUCLEOTIDE SEQUENCE [LARGE SCALE GENOMIC DNA]</scope>
    <source>
        <strain evidence="1 2">DSM 11827</strain>
    </source>
</reference>
<name>G4TZB3_SERID</name>